<dbReference type="EMBL" id="JABEZZ010000001">
    <property type="protein sequence ID" value="MBA0578837.1"/>
    <property type="molecule type" value="Genomic_DNA"/>
</dbReference>
<evidence type="ECO:0000256" key="5">
    <source>
        <dbReference type="ARBA" id="ARBA00022801"/>
    </source>
</evidence>
<dbReference type="InterPro" id="IPR017853">
    <property type="entry name" value="GH"/>
</dbReference>
<evidence type="ECO:0000256" key="4">
    <source>
        <dbReference type="ARBA" id="ARBA00022729"/>
    </source>
</evidence>
<comment type="caution">
    <text evidence="8">The sequence shown here is derived from an EMBL/GenBank/DDBJ whole genome shotgun (WGS) entry which is preliminary data.</text>
</comment>
<evidence type="ECO:0000259" key="7">
    <source>
        <dbReference type="Pfam" id="PF00933"/>
    </source>
</evidence>
<sequence>MVSYSSWNGKKMHANRDLVIGFLKNKLKFRGFVISDWLGINKITSPPHANYSYSVEAEVGAGIDMIMVSNFTEFIDFLTYQVKHNIIPMSRIDDAEHRELAREVMRKTLVLLKNGESTDKPLLPLPKKATKILVSGTHADNLGYQCGGWTITWQGLGGNDLTSGTS</sequence>
<protein>
    <recommendedName>
        <fullName evidence="3">beta-glucosidase</fullName>
        <ecNumber evidence="3">3.2.1.21</ecNumber>
    </recommendedName>
</protein>
<evidence type="ECO:0000256" key="3">
    <source>
        <dbReference type="ARBA" id="ARBA00012744"/>
    </source>
</evidence>
<accession>A0A7J8NPE1</accession>
<dbReference type="SUPFAM" id="SSF52279">
    <property type="entry name" value="Beta-D-glucan exohydrolase, C-terminal domain"/>
    <property type="match status" value="1"/>
</dbReference>
<dbReference type="GO" id="GO:0008422">
    <property type="term" value="F:beta-glucosidase activity"/>
    <property type="evidence" value="ECO:0007669"/>
    <property type="project" value="UniProtKB-EC"/>
</dbReference>
<keyword evidence="5" id="KW-0378">Hydrolase</keyword>
<reference evidence="8 9" key="1">
    <citation type="journal article" date="2019" name="Genome Biol. Evol.">
        <title>Insights into the evolution of the New World diploid cottons (Gossypium, subgenus Houzingenia) based on genome sequencing.</title>
        <authorList>
            <person name="Grover C.E."/>
            <person name="Arick M.A. 2nd"/>
            <person name="Thrash A."/>
            <person name="Conover J.L."/>
            <person name="Sanders W.S."/>
            <person name="Peterson D.G."/>
            <person name="Frelichowski J.E."/>
            <person name="Scheffler J.A."/>
            <person name="Scheffler B.E."/>
            <person name="Wendel J.F."/>
        </authorList>
    </citation>
    <scope>NUCLEOTIDE SEQUENCE [LARGE SCALE GENOMIC DNA]</scope>
    <source>
        <strain evidence="8">8</strain>
        <tissue evidence="8">Leaf</tissue>
    </source>
</reference>
<dbReference type="Proteomes" id="UP000593578">
    <property type="component" value="Unassembled WGS sequence"/>
</dbReference>
<name>A0A7J8NPE1_GOSRA</name>
<dbReference type="SUPFAM" id="SSF51445">
    <property type="entry name" value="(Trans)glycosidases"/>
    <property type="match status" value="1"/>
</dbReference>
<evidence type="ECO:0000256" key="6">
    <source>
        <dbReference type="ARBA" id="ARBA00023295"/>
    </source>
</evidence>
<dbReference type="InterPro" id="IPR051915">
    <property type="entry name" value="Cellulose_Degrad_GH3"/>
</dbReference>
<dbReference type="Gene3D" id="3.20.20.300">
    <property type="entry name" value="Glycoside hydrolase, family 3, N-terminal domain"/>
    <property type="match status" value="1"/>
</dbReference>
<evidence type="ECO:0000313" key="9">
    <source>
        <dbReference type="Proteomes" id="UP000593578"/>
    </source>
</evidence>
<dbReference type="Pfam" id="PF00933">
    <property type="entry name" value="Glyco_hydro_3"/>
    <property type="match status" value="1"/>
</dbReference>
<dbReference type="PANTHER" id="PTHR30620">
    <property type="entry name" value="PERIPLASMIC BETA-GLUCOSIDASE-RELATED"/>
    <property type="match status" value="1"/>
</dbReference>
<dbReference type="GO" id="GO:0009251">
    <property type="term" value="P:glucan catabolic process"/>
    <property type="evidence" value="ECO:0007669"/>
    <property type="project" value="TreeGrafter"/>
</dbReference>
<evidence type="ECO:0000256" key="2">
    <source>
        <dbReference type="ARBA" id="ARBA00005336"/>
    </source>
</evidence>
<comment type="catalytic activity">
    <reaction evidence="1">
        <text>Hydrolysis of terminal, non-reducing beta-D-glucosyl residues with release of beta-D-glucose.</text>
        <dbReference type="EC" id="3.2.1.21"/>
    </reaction>
</comment>
<dbReference type="AlphaFoldDB" id="A0A7J8NPE1"/>
<feature type="domain" description="Glycoside hydrolase family 3 N-terminal" evidence="7">
    <location>
        <begin position="1"/>
        <end position="98"/>
    </location>
</feature>
<keyword evidence="6" id="KW-0326">Glycosidase</keyword>
<gene>
    <name evidence="8" type="ORF">Gorai_021108</name>
</gene>
<keyword evidence="4" id="KW-0732">Signal</keyword>
<dbReference type="Gene3D" id="3.40.50.1700">
    <property type="entry name" value="Glycoside hydrolase family 3 C-terminal domain"/>
    <property type="match status" value="1"/>
</dbReference>
<evidence type="ECO:0000256" key="1">
    <source>
        <dbReference type="ARBA" id="ARBA00000448"/>
    </source>
</evidence>
<dbReference type="PANTHER" id="PTHR30620:SF16">
    <property type="entry name" value="LYSOSOMAL BETA GLUCOSIDASE"/>
    <property type="match status" value="1"/>
</dbReference>
<organism evidence="8 9">
    <name type="scientific">Gossypium raimondii</name>
    <name type="common">Peruvian cotton</name>
    <name type="synonym">Gossypium klotzschianum subsp. raimondii</name>
    <dbReference type="NCBI Taxonomy" id="29730"/>
    <lineage>
        <taxon>Eukaryota</taxon>
        <taxon>Viridiplantae</taxon>
        <taxon>Streptophyta</taxon>
        <taxon>Embryophyta</taxon>
        <taxon>Tracheophyta</taxon>
        <taxon>Spermatophyta</taxon>
        <taxon>Magnoliopsida</taxon>
        <taxon>eudicotyledons</taxon>
        <taxon>Gunneridae</taxon>
        <taxon>Pentapetalae</taxon>
        <taxon>rosids</taxon>
        <taxon>malvids</taxon>
        <taxon>Malvales</taxon>
        <taxon>Malvaceae</taxon>
        <taxon>Malvoideae</taxon>
        <taxon>Gossypium</taxon>
    </lineage>
</organism>
<evidence type="ECO:0000313" key="8">
    <source>
        <dbReference type="EMBL" id="MBA0578837.1"/>
    </source>
</evidence>
<dbReference type="InterPro" id="IPR036962">
    <property type="entry name" value="Glyco_hydro_3_N_sf"/>
</dbReference>
<dbReference type="InterPro" id="IPR036881">
    <property type="entry name" value="Glyco_hydro_3_C_sf"/>
</dbReference>
<proteinExistence type="inferred from homology"/>
<comment type="similarity">
    <text evidence="2">Belongs to the glycosyl hydrolase 3 family.</text>
</comment>
<dbReference type="EC" id="3.2.1.21" evidence="3"/>
<dbReference type="InterPro" id="IPR001764">
    <property type="entry name" value="Glyco_hydro_3_N"/>
</dbReference>